<dbReference type="GO" id="GO:0016405">
    <property type="term" value="F:CoA-ligase activity"/>
    <property type="evidence" value="ECO:0007669"/>
    <property type="project" value="TreeGrafter"/>
</dbReference>
<accession>A0A8K0X0E0</accession>
<dbReference type="SUPFAM" id="SSF56801">
    <property type="entry name" value="Acetyl-CoA synthetase-like"/>
    <property type="match status" value="1"/>
</dbReference>
<evidence type="ECO:0000259" key="3">
    <source>
        <dbReference type="Pfam" id="PF00501"/>
    </source>
</evidence>
<dbReference type="Gene3D" id="3.40.50.12780">
    <property type="entry name" value="N-terminal domain of ligase-like"/>
    <property type="match status" value="1"/>
</dbReference>
<dbReference type="OrthoDB" id="6509636at2759"/>
<dbReference type="InterPro" id="IPR042099">
    <property type="entry name" value="ANL_N_sf"/>
</dbReference>
<organism evidence="4 5">
    <name type="scientific">Plectosphaerella cucumerina</name>
    <dbReference type="NCBI Taxonomy" id="40658"/>
    <lineage>
        <taxon>Eukaryota</taxon>
        <taxon>Fungi</taxon>
        <taxon>Dikarya</taxon>
        <taxon>Ascomycota</taxon>
        <taxon>Pezizomycotina</taxon>
        <taxon>Sordariomycetes</taxon>
        <taxon>Hypocreomycetidae</taxon>
        <taxon>Glomerellales</taxon>
        <taxon>Plectosphaerellaceae</taxon>
        <taxon>Plectosphaerella</taxon>
    </lineage>
</organism>
<sequence>MATIFERRNGQVIYRSPNNLKVPNLDLLTFLLDNPENADRLNDDTVLHADAADPSRCITKGRLVSLVERLAHTLSTKFSIKAGDVVQVVFTGHYLAPAVFYAILATGAAVAACTPSAPPQEMARQMRLTESKLLISSPDLRPLAAAGGSQAGLPDSHILYMGDNDNLSLFEAKSNKEVPLSSERRPWRRITSPEELANTTACLIYSSGTTGVPKAVKISHANMVAQAYLILTPLREYYAKHDPNFHHRTVAHLPAAHISGLQGYFVNLTYMGGITYWMPKFDFAKFLEYNKRLKLTMFFSVPPIFLAIAKSPLVTDQFDTLGFAHTGAAALGGDIQAQAQAKLGKGKAPLGQTWGLSETTGGFTTLPRHLSDDTGSVSMIVANCEARIVDEKGRDVEPGQVGEMLVRGPIVTKGYFKNEKANQEAFVDGWFCTGDNLYFKDGKFYYVDRKKELIKYKGFQVAPAELEALLVTNPKIQDAAVIGIESDNKDGNELPRYVDPRMTLFIGRECICEANKCSAYVVADKSQVSGKEIADWVASQVAPYKQLRGGVHFIDVIPKSPAGKILRKDLRALAARMKGPKL</sequence>
<dbReference type="PROSITE" id="PS00455">
    <property type="entry name" value="AMP_BINDING"/>
    <property type="match status" value="1"/>
</dbReference>
<evidence type="ECO:0000256" key="1">
    <source>
        <dbReference type="ARBA" id="ARBA00006432"/>
    </source>
</evidence>
<dbReference type="PANTHER" id="PTHR24096:SF149">
    <property type="entry name" value="AMP-BINDING DOMAIN-CONTAINING PROTEIN-RELATED"/>
    <property type="match status" value="1"/>
</dbReference>
<dbReference type="InterPro" id="IPR000873">
    <property type="entry name" value="AMP-dep_synth/lig_dom"/>
</dbReference>
<keyword evidence="5" id="KW-1185">Reference proteome</keyword>
<name>A0A8K0X0E0_9PEZI</name>
<proteinExistence type="inferred from homology"/>
<dbReference type="Gene3D" id="3.30.300.30">
    <property type="match status" value="1"/>
</dbReference>
<comment type="caution">
    <text evidence="4">The sequence shown here is derived from an EMBL/GenBank/DDBJ whole genome shotgun (WGS) entry which is preliminary data.</text>
</comment>
<dbReference type="Pfam" id="PF00501">
    <property type="entry name" value="AMP-binding"/>
    <property type="match status" value="1"/>
</dbReference>
<comment type="similarity">
    <text evidence="1">Belongs to the ATP-dependent AMP-binding enzyme family.</text>
</comment>
<dbReference type="PANTHER" id="PTHR24096">
    <property type="entry name" value="LONG-CHAIN-FATTY-ACID--COA LIGASE"/>
    <property type="match status" value="1"/>
</dbReference>
<dbReference type="Proteomes" id="UP000813385">
    <property type="component" value="Unassembled WGS sequence"/>
</dbReference>
<evidence type="ECO:0000256" key="2">
    <source>
        <dbReference type="ARBA" id="ARBA00022598"/>
    </source>
</evidence>
<dbReference type="InterPro" id="IPR020845">
    <property type="entry name" value="AMP-binding_CS"/>
</dbReference>
<evidence type="ECO:0000313" key="4">
    <source>
        <dbReference type="EMBL" id="KAH7350149.1"/>
    </source>
</evidence>
<feature type="domain" description="AMP-dependent synthetase/ligase" evidence="3">
    <location>
        <begin position="37"/>
        <end position="416"/>
    </location>
</feature>
<dbReference type="InterPro" id="IPR045851">
    <property type="entry name" value="AMP-bd_C_sf"/>
</dbReference>
<protein>
    <submittedName>
        <fullName evidence="4">AMP-binding enzyme</fullName>
    </submittedName>
</protein>
<dbReference type="EMBL" id="JAGPXD010000006">
    <property type="protein sequence ID" value="KAH7350149.1"/>
    <property type="molecule type" value="Genomic_DNA"/>
</dbReference>
<dbReference type="GO" id="GO:0019748">
    <property type="term" value="P:secondary metabolic process"/>
    <property type="evidence" value="ECO:0007669"/>
    <property type="project" value="TreeGrafter"/>
</dbReference>
<reference evidence="4" key="1">
    <citation type="journal article" date="2021" name="Nat. Commun.">
        <title>Genetic determinants of endophytism in the Arabidopsis root mycobiome.</title>
        <authorList>
            <person name="Mesny F."/>
            <person name="Miyauchi S."/>
            <person name="Thiergart T."/>
            <person name="Pickel B."/>
            <person name="Atanasova L."/>
            <person name="Karlsson M."/>
            <person name="Huettel B."/>
            <person name="Barry K.W."/>
            <person name="Haridas S."/>
            <person name="Chen C."/>
            <person name="Bauer D."/>
            <person name="Andreopoulos W."/>
            <person name="Pangilinan J."/>
            <person name="LaButti K."/>
            <person name="Riley R."/>
            <person name="Lipzen A."/>
            <person name="Clum A."/>
            <person name="Drula E."/>
            <person name="Henrissat B."/>
            <person name="Kohler A."/>
            <person name="Grigoriev I.V."/>
            <person name="Martin F.M."/>
            <person name="Hacquard S."/>
        </authorList>
    </citation>
    <scope>NUCLEOTIDE SEQUENCE</scope>
    <source>
        <strain evidence="4">MPI-CAGE-AT-0016</strain>
    </source>
</reference>
<gene>
    <name evidence="4" type="ORF">B0T11DRAFT_302297</name>
</gene>
<evidence type="ECO:0000313" key="5">
    <source>
        <dbReference type="Proteomes" id="UP000813385"/>
    </source>
</evidence>
<keyword evidence="2" id="KW-0436">Ligase</keyword>
<dbReference type="AlphaFoldDB" id="A0A8K0X0E0"/>